<feature type="compositionally biased region" description="Pro residues" evidence="1">
    <location>
        <begin position="532"/>
        <end position="541"/>
    </location>
</feature>
<feature type="compositionally biased region" description="Gly residues" evidence="1">
    <location>
        <begin position="810"/>
        <end position="838"/>
    </location>
</feature>
<feature type="region of interest" description="Disordered" evidence="1">
    <location>
        <begin position="81"/>
        <end position="133"/>
    </location>
</feature>
<feature type="region of interest" description="Disordered" evidence="1">
    <location>
        <begin position="379"/>
        <end position="860"/>
    </location>
</feature>
<name>A0ABT4UVE7_9PSEU</name>
<evidence type="ECO:0008006" key="4">
    <source>
        <dbReference type="Google" id="ProtNLM"/>
    </source>
</evidence>
<organism evidence="2 3">
    <name type="scientific">Saccharopolyspora oryzae</name>
    <dbReference type="NCBI Taxonomy" id="2997343"/>
    <lineage>
        <taxon>Bacteria</taxon>
        <taxon>Bacillati</taxon>
        <taxon>Actinomycetota</taxon>
        <taxon>Actinomycetes</taxon>
        <taxon>Pseudonocardiales</taxon>
        <taxon>Pseudonocardiaceae</taxon>
        <taxon>Saccharopolyspora</taxon>
    </lineage>
</organism>
<feature type="compositionally biased region" description="Gly residues" evidence="1">
    <location>
        <begin position="642"/>
        <end position="669"/>
    </location>
</feature>
<feature type="compositionally biased region" description="Basic and acidic residues" evidence="1">
    <location>
        <begin position="81"/>
        <end position="94"/>
    </location>
</feature>
<keyword evidence="3" id="KW-1185">Reference proteome</keyword>
<comment type="caution">
    <text evidence="2">The sequence shown here is derived from an EMBL/GenBank/DDBJ whole genome shotgun (WGS) entry which is preliminary data.</text>
</comment>
<evidence type="ECO:0000313" key="3">
    <source>
        <dbReference type="Proteomes" id="UP001210380"/>
    </source>
</evidence>
<feature type="compositionally biased region" description="Polar residues" evidence="1">
    <location>
        <begin position="843"/>
        <end position="853"/>
    </location>
</feature>
<feature type="compositionally biased region" description="Low complexity" evidence="1">
    <location>
        <begin position="787"/>
        <end position="809"/>
    </location>
</feature>
<dbReference type="Proteomes" id="UP001210380">
    <property type="component" value="Unassembled WGS sequence"/>
</dbReference>
<feature type="compositionally biased region" description="Polar residues" evidence="1">
    <location>
        <begin position="713"/>
        <end position="723"/>
    </location>
</feature>
<feature type="compositionally biased region" description="Basic and acidic residues" evidence="1">
    <location>
        <begin position="515"/>
        <end position="526"/>
    </location>
</feature>
<feature type="compositionally biased region" description="Polar residues" evidence="1">
    <location>
        <begin position="597"/>
        <end position="609"/>
    </location>
</feature>
<gene>
    <name evidence="2" type="ORF">OU415_06490</name>
</gene>
<feature type="compositionally biased region" description="Basic and acidic residues" evidence="1">
    <location>
        <begin position="389"/>
        <end position="403"/>
    </location>
</feature>
<sequence length="876" mass="88767">MADDEKPVPEWKDIKKVLDDPEVPDDQKRELANAYAAQDDWAAFGIRDEVEPYLEKYDDGYWAPQGDYWFDDDRDGTLREKFDTAKKSADEAGEKRKKQNEAVENGKGALEDSKRKAENGENGGAGAKSGDELLDAGKPGMKFFETWIPLYEKIEGYYEDREKVPSLDEVNKRYDEQRELNFDKFAKNIDDLKAAEKGMRESMQTMSDKMSGLWKSWTGAASDASQDFFSAKFTPTAQERVIATVSDAASMTQDTVKAVAEMIRGKAEAVLGYNEQVNQIAGKAKSDWDITIQVGNGTDDDMILKQACSIWDVQIDESCGDLTDEVKDQIEKKCREVTRNSFCAKGVEAVCESFTKLCDETKKNIDEAWKKLNDELNKAEENPFQNPGGKDDGGDKPSGDKPGGDQGGGNTGGGGGNTGGGGGTGAGGGGTGAGGGGTGAGGGGIGEGGGGGIPKPPEAPEMPKPPEMPMPGEGGGGGATGDQEKVTLGEGKDAVSVQEPGPDGKTKVEVMGPDGKPKTYEVDFGKQDGPGQPGPGAPQTPPGQAGQVPGPGGAPGVGGQGPEQVQAGPDGKAVIEEDGRTLTLERTPEGQIKVSVDNGNGQPPMNQTIEFGKDSPGMPGPGGPAGTMPEASTMPAPDNGPGVPGQGGAGAMPVGEGGFGPAPGGGGVPGPADASFGGGAGGVGGGGVTTMPAFNPDGAPVGGVGMDTPAPTTPQAAGVNSFTPMGEGVQNSFGSSSGQLFSGDAPGPQPGGGSPGQHPGGATGVSSFGDAPSGGNPQGATGVSSMGGDPAAGPPQSGQQGQNPSAAVGGAAGGAGGGGMMGGMGMMGGAHGGQQGGGEQERSNSSPWRTQGQLFDDGVQASNVRFQSVLGEDREK</sequence>
<feature type="compositionally biased region" description="Gly residues" evidence="1">
    <location>
        <begin position="676"/>
        <end position="688"/>
    </location>
</feature>
<feature type="compositionally biased region" description="Basic and acidic residues" evidence="1">
    <location>
        <begin position="109"/>
        <end position="119"/>
    </location>
</feature>
<dbReference type="EMBL" id="JAQGLA010000006">
    <property type="protein sequence ID" value="MDA3625074.1"/>
    <property type="molecule type" value="Genomic_DNA"/>
</dbReference>
<protein>
    <recommendedName>
        <fullName evidence="4">WXG100 family type VII secretion target</fullName>
    </recommendedName>
</protein>
<feature type="compositionally biased region" description="Gly residues" evidence="1">
    <location>
        <begin position="750"/>
        <end position="763"/>
    </location>
</feature>
<dbReference type="RefSeq" id="WP_270947655.1">
    <property type="nucleotide sequence ID" value="NZ_JAQGLA010000006.1"/>
</dbReference>
<evidence type="ECO:0000256" key="1">
    <source>
        <dbReference type="SAM" id="MobiDB-lite"/>
    </source>
</evidence>
<proteinExistence type="predicted"/>
<reference evidence="2 3" key="1">
    <citation type="submission" date="2022-11" db="EMBL/GenBank/DDBJ databases">
        <title>Draft genome sequence of Saccharopolyspora sp. WRP15-2 isolated from rhizosphere soils of wild rice in Thailand.</title>
        <authorList>
            <person name="Duangmal K."/>
            <person name="Kammanee S."/>
            <person name="Muangham S."/>
        </authorList>
    </citation>
    <scope>NUCLEOTIDE SEQUENCE [LARGE SCALE GENOMIC DNA]</scope>
    <source>
        <strain evidence="2 3">WRP15-2</strain>
    </source>
</reference>
<accession>A0ABT4UVE7</accession>
<feature type="compositionally biased region" description="Gly residues" evidence="1">
    <location>
        <begin position="549"/>
        <end position="561"/>
    </location>
</feature>
<feature type="compositionally biased region" description="Gly residues" evidence="1">
    <location>
        <begin position="404"/>
        <end position="453"/>
    </location>
</feature>
<feature type="compositionally biased region" description="Basic and acidic residues" evidence="1">
    <location>
        <begin position="482"/>
        <end position="493"/>
    </location>
</feature>
<feature type="compositionally biased region" description="Pro residues" evidence="1">
    <location>
        <begin position="454"/>
        <end position="469"/>
    </location>
</feature>
<feature type="compositionally biased region" description="Low complexity" evidence="1">
    <location>
        <begin position="732"/>
        <end position="746"/>
    </location>
</feature>
<evidence type="ECO:0000313" key="2">
    <source>
        <dbReference type="EMBL" id="MDA3625074.1"/>
    </source>
</evidence>